<dbReference type="RefSeq" id="WP_160111351.1">
    <property type="nucleotide sequence ID" value="NZ_FNVG01000007.1"/>
</dbReference>
<dbReference type="Pfam" id="PF07238">
    <property type="entry name" value="PilZ"/>
    <property type="match status" value="1"/>
</dbReference>
<dbReference type="AlphaFoldDB" id="A0A1H5XHH5"/>
<dbReference type="Gene3D" id="2.30.110.10">
    <property type="entry name" value="Electron Transport, Fmn-binding Protein, Chain A"/>
    <property type="match status" value="1"/>
</dbReference>
<keyword evidence="2" id="KW-0547">Nucleotide-binding</keyword>
<keyword evidence="1" id="KW-0973">c-di-GMP</keyword>
<keyword evidence="7" id="KW-1185">Reference proteome</keyword>
<evidence type="ECO:0000259" key="5">
    <source>
        <dbReference type="Pfam" id="PF12945"/>
    </source>
</evidence>
<proteinExistence type="predicted"/>
<evidence type="ECO:0000256" key="2">
    <source>
        <dbReference type="ARBA" id="ARBA00022741"/>
    </source>
</evidence>
<evidence type="ECO:0000256" key="1">
    <source>
        <dbReference type="ARBA" id="ARBA00022636"/>
    </source>
</evidence>
<protein>
    <submittedName>
        <fullName evidence="6">Protein YcgR</fullName>
    </submittedName>
</protein>
<keyword evidence="3" id="KW-0975">Bacterial flagellum</keyword>
<evidence type="ECO:0000313" key="7">
    <source>
        <dbReference type="Proteomes" id="UP000236721"/>
    </source>
</evidence>
<feature type="domain" description="Type III secretion system flagellar brake protein YcgR PilZN" evidence="5">
    <location>
        <begin position="15"/>
        <end position="102"/>
    </location>
</feature>
<sequence length="216" mass="24301">MKPGQKQEACYRFLKPGMKLSLSLAEDEQVKGIPTSLIGFKPSEFIVLDVSDIEKETLEALGQNEIIVRGLTDSSFGHVVAFRSHFVALTDTPIHQLYVSPPEEFISKPIREHSRYKISVPCSVSFGDDVIEGIVRDFSVSGCGIYTTDEHEFIKGLPLRIECELNRFLPIGIQYEVVSVKKHEKGTLIGIRFTRHVVLSNALKMMLAEWSLKLVH</sequence>
<dbReference type="Proteomes" id="UP000236721">
    <property type="component" value="Unassembled WGS sequence"/>
</dbReference>
<dbReference type="InterPro" id="IPR009926">
    <property type="entry name" value="T3SS_YcgR_PilZN"/>
</dbReference>
<evidence type="ECO:0000256" key="3">
    <source>
        <dbReference type="ARBA" id="ARBA00023143"/>
    </source>
</evidence>
<dbReference type="OrthoDB" id="5915058at2"/>
<accession>A0A1H5XHH5</accession>
<organism evidence="6 7">
    <name type="scientific">Vibrio hangzhouensis</name>
    <dbReference type="NCBI Taxonomy" id="462991"/>
    <lineage>
        <taxon>Bacteria</taxon>
        <taxon>Pseudomonadati</taxon>
        <taxon>Pseudomonadota</taxon>
        <taxon>Gammaproteobacteria</taxon>
        <taxon>Vibrionales</taxon>
        <taxon>Vibrionaceae</taxon>
        <taxon>Vibrio</taxon>
    </lineage>
</organism>
<dbReference type="InterPro" id="IPR009875">
    <property type="entry name" value="PilZ_domain"/>
</dbReference>
<gene>
    <name evidence="6" type="ORF">SAMN04488244_10762</name>
</gene>
<dbReference type="GO" id="GO:0035438">
    <property type="term" value="F:cyclic-di-GMP binding"/>
    <property type="evidence" value="ECO:0007669"/>
    <property type="project" value="InterPro"/>
</dbReference>
<reference evidence="7" key="1">
    <citation type="submission" date="2016-10" db="EMBL/GenBank/DDBJ databases">
        <authorList>
            <person name="Varghese N."/>
            <person name="Submissions S."/>
        </authorList>
    </citation>
    <scope>NUCLEOTIDE SEQUENCE [LARGE SCALE GENOMIC DNA]</scope>
    <source>
        <strain evidence="7">CGMCC 1.7062</strain>
    </source>
</reference>
<dbReference type="SUPFAM" id="SSF141371">
    <property type="entry name" value="PilZ domain-like"/>
    <property type="match status" value="2"/>
</dbReference>
<dbReference type="Gene3D" id="2.40.10.220">
    <property type="entry name" value="predicted glycosyltransferase like domains"/>
    <property type="match status" value="1"/>
</dbReference>
<feature type="domain" description="PilZ" evidence="4">
    <location>
        <begin position="110"/>
        <end position="195"/>
    </location>
</feature>
<dbReference type="Pfam" id="PF12945">
    <property type="entry name" value="PilZNR"/>
    <property type="match status" value="1"/>
</dbReference>
<dbReference type="EMBL" id="FNVG01000007">
    <property type="protein sequence ID" value="SEG11208.1"/>
    <property type="molecule type" value="Genomic_DNA"/>
</dbReference>
<evidence type="ECO:0000259" key="4">
    <source>
        <dbReference type="Pfam" id="PF07238"/>
    </source>
</evidence>
<evidence type="ECO:0000313" key="6">
    <source>
        <dbReference type="EMBL" id="SEG11208.1"/>
    </source>
</evidence>
<name>A0A1H5XHH5_9VIBR</name>
<dbReference type="InterPro" id="IPR012349">
    <property type="entry name" value="Split_barrel_FMN-bd"/>
</dbReference>